<dbReference type="Proteomes" id="UP001501257">
    <property type="component" value="Unassembled WGS sequence"/>
</dbReference>
<gene>
    <name evidence="1" type="ORF">GCM10025778_28780</name>
</gene>
<name>A0ABP9TNM2_9MICC</name>
<sequence>MLYAAKSLEAAICVSLLHEVPAKGGAIFHADYSTAELGRFTSSKKLNLAQFMGNGLRRLGLDHRQIVSTNAAH</sequence>
<evidence type="ECO:0000313" key="2">
    <source>
        <dbReference type="Proteomes" id="UP001501257"/>
    </source>
</evidence>
<organism evidence="1 2">
    <name type="scientific">Paeniglutamicibacter antarcticus</name>
    <dbReference type="NCBI Taxonomy" id="494023"/>
    <lineage>
        <taxon>Bacteria</taxon>
        <taxon>Bacillati</taxon>
        <taxon>Actinomycetota</taxon>
        <taxon>Actinomycetes</taxon>
        <taxon>Micrococcales</taxon>
        <taxon>Micrococcaceae</taxon>
        <taxon>Paeniglutamicibacter</taxon>
    </lineage>
</organism>
<accession>A0ABP9TNM2</accession>
<proteinExistence type="predicted"/>
<comment type="caution">
    <text evidence="1">The sequence shown here is derived from an EMBL/GenBank/DDBJ whole genome shotgun (WGS) entry which is preliminary data.</text>
</comment>
<reference evidence="2" key="1">
    <citation type="journal article" date="2019" name="Int. J. Syst. Evol. Microbiol.">
        <title>The Global Catalogue of Microorganisms (GCM) 10K type strain sequencing project: providing services to taxonomists for standard genome sequencing and annotation.</title>
        <authorList>
            <consortium name="The Broad Institute Genomics Platform"/>
            <consortium name="The Broad Institute Genome Sequencing Center for Infectious Disease"/>
            <person name="Wu L."/>
            <person name="Ma J."/>
        </authorList>
    </citation>
    <scope>NUCLEOTIDE SEQUENCE [LARGE SCALE GENOMIC DNA]</scope>
    <source>
        <strain evidence="2">JCM 18952</strain>
    </source>
</reference>
<evidence type="ECO:0000313" key="1">
    <source>
        <dbReference type="EMBL" id="GAA5228344.1"/>
    </source>
</evidence>
<dbReference type="EMBL" id="BAABLK010000037">
    <property type="protein sequence ID" value="GAA5228344.1"/>
    <property type="molecule type" value="Genomic_DNA"/>
</dbReference>
<evidence type="ECO:0008006" key="3">
    <source>
        <dbReference type="Google" id="ProtNLM"/>
    </source>
</evidence>
<protein>
    <recommendedName>
        <fullName evidence="3">RES domain-containing protein</fullName>
    </recommendedName>
</protein>
<keyword evidence="2" id="KW-1185">Reference proteome</keyword>